<reference evidence="3" key="1">
    <citation type="submission" date="2016-09" db="EMBL/GenBank/DDBJ databases">
        <authorList>
            <person name="Jeantristanb JTB J.-T."/>
            <person name="Ricardo R."/>
        </authorList>
    </citation>
    <scope>NUCLEOTIDE SEQUENCE [LARGE SCALE GENOMIC DNA]</scope>
</reference>
<feature type="compositionally biased region" description="Polar residues" evidence="1">
    <location>
        <begin position="393"/>
        <end position="415"/>
    </location>
</feature>
<evidence type="ECO:0000256" key="1">
    <source>
        <dbReference type="SAM" id="MobiDB-lite"/>
    </source>
</evidence>
<keyword evidence="3" id="KW-1185">Reference proteome</keyword>
<feature type="region of interest" description="Disordered" evidence="1">
    <location>
        <begin position="546"/>
        <end position="834"/>
    </location>
</feature>
<feature type="region of interest" description="Disordered" evidence="1">
    <location>
        <begin position="221"/>
        <end position="268"/>
    </location>
</feature>
<feature type="compositionally biased region" description="Low complexity" evidence="1">
    <location>
        <begin position="248"/>
        <end position="265"/>
    </location>
</feature>
<proteinExistence type="predicted"/>
<accession>A0A238F8E1</accession>
<dbReference type="STRING" id="269621.A0A238F8E1"/>
<feature type="compositionally biased region" description="Polar residues" evidence="1">
    <location>
        <begin position="703"/>
        <end position="713"/>
    </location>
</feature>
<feature type="compositionally biased region" description="Polar residues" evidence="1">
    <location>
        <begin position="238"/>
        <end position="247"/>
    </location>
</feature>
<dbReference type="Proteomes" id="UP000198372">
    <property type="component" value="Unassembled WGS sequence"/>
</dbReference>
<feature type="region of interest" description="Disordered" evidence="1">
    <location>
        <begin position="462"/>
        <end position="496"/>
    </location>
</feature>
<feature type="compositionally biased region" description="Polar residues" evidence="1">
    <location>
        <begin position="772"/>
        <end position="791"/>
    </location>
</feature>
<dbReference type="EMBL" id="FMSP01000004">
    <property type="protein sequence ID" value="SCV69029.1"/>
    <property type="molecule type" value="Genomic_DNA"/>
</dbReference>
<feature type="compositionally biased region" description="Acidic residues" evidence="1">
    <location>
        <begin position="293"/>
        <end position="308"/>
    </location>
</feature>
<feature type="compositionally biased region" description="Basic and acidic residues" evidence="1">
    <location>
        <begin position="376"/>
        <end position="392"/>
    </location>
</feature>
<dbReference type="OrthoDB" id="2162449at2759"/>
<organism evidence="2 3">
    <name type="scientific">Microbotryum intermedium</name>
    <dbReference type="NCBI Taxonomy" id="269621"/>
    <lineage>
        <taxon>Eukaryota</taxon>
        <taxon>Fungi</taxon>
        <taxon>Dikarya</taxon>
        <taxon>Basidiomycota</taxon>
        <taxon>Pucciniomycotina</taxon>
        <taxon>Microbotryomycetes</taxon>
        <taxon>Microbotryales</taxon>
        <taxon>Microbotryaceae</taxon>
        <taxon>Microbotryum</taxon>
    </lineage>
</organism>
<feature type="compositionally biased region" description="Polar residues" evidence="1">
    <location>
        <begin position="808"/>
        <end position="822"/>
    </location>
</feature>
<evidence type="ECO:0000313" key="2">
    <source>
        <dbReference type="EMBL" id="SCV69029.1"/>
    </source>
</evidence>
<dbReference type="AlphaFoldDB" id="A0A238F8E1"/>
<feature type="compositionally biased region" description="Low complexity" evidence="1">
    <location>
        <begin position="226"/>
        <end position="237"/>
    </location>
</feature>
<evidence type="ECO:0000313" key="3">
    <source>
        <dbReference type="Proteomes" id="UP000198372"/>
    </source>
</evidence>
<name>A0A238F8E1_9BASI</name>
<feature type="region of interest" description="Disordered" evidence="1">
    <location>
        <begin position="280"/>
        <end position="421"/>
    </location>
</feature>
<protein>
    <submittedName>
        <fullName evidence="2">BQ2448_2049 protein</fullName>
    </submittedName>
</protein>
<sequence>MERTLLVLFGPQAPLDAIRCLLNNHGFRRVAHQSCVGEELEEAGLELGLGTGEANGRAALDIDEDALHEVLVLECENAVRRMKDLAGEGSGALNKNAYVLSSLVFVSKVSGFDPYRIAPLSLSYTYPDLKLHCSPTVSAAQLTIEALFPNLDAIYTPAPVDKTTPIPASPSLGVAAASLANATPKPFALSNAAYQIPEQVSKPDRTKLSPRIERALKEVEEREALQRQQQRSSVKSSIGSSETMTNGSENSSSKNSESSPSPASEIQPDELEAEIEQWDHEDRSEATSQGGTVEEELVVSEEEVDDADLILQQESTEEPYEPELEVKEAEPQQFEDNTECDNAEVEGKLDDAKSVVAPESIFDGEYPMSPVSIRSHFGDHSPVRVRNDDMTHSMESLTSPSRTFRAQPVASTTHNAPKIQPRMTKAAALRLGIELPVVAPRATNVADLSTPKPVRTVEVPKSLGAPSITPRATKSSVLRVGGTGVSGRPSLGASFVAPTSMRREAVGTAERAAMSRREGLSAQLTVPSLVNKPKIEVRLSKTAALRTGVAPAPPSTPGSAARRRSSIAGASESPSMSRNRAIVVLEDLEEEVGASVRPGSALEGNRPRPSISVSSTAPPKIAPRMTKTAALRTGVDLVPAPRRDRSSSVVSDDPMSEGGGLGPKRRDSIPVASTARPVIEPKMTRSARLRAGLAVEPSPSAIRRQSMSSSDNAGVSGPPRRQSIVVPAVVRPPSITPRLNRSAMLRANPDEAMSPIRPRSSLGISSLPRPGSSMSNTSSLARSSLKPTSAMSGVRMTCAQSPIIAPRTNKSAALRASSQSHRSPPRGENVNRAGWNSIHKVVARHVPSRPSTVMSFVNDGKRALSEMNAF</sequence>
<gene>
    <name evidence="2" type="ORF">BQ2448_2049</name>
</gene>